<reference evidence="2" key="1">
    <citation type="journal article" date="2021" name="Open Biol.">
        <title>Shared evolutionary footprints suggest mitochondrial oxidative damage underlies multiple complex I losses in fungi.</title>
        <authorList>
            <person name="Schikora-Tamarit M.A."/>
            <person name="Marcet-Houben M."/>
            <person name="Nosek J."/>
            <person name="Gabaldon T."/>
        </authorList>
    </citation>
    <scope>NUCLEOTIDE SEQUENCE</scope>
    <source>
        <strain evidence="2">CBS6341</strain>
    </source>
</reference>
<comment type="caution">
    <text evidence="2">The sequence shown here is derived from an EMBL/GenBank/DDBJ whole genome shotgun (WGS) entry which is preliminary data.</text>
</comment>
<feature type="coiled-coil region" evidence="1">
    <location>
        <begin position="317"/>
        <end position="355"/>
    </location>
</feature>
<evidence type="ECO:0000256" key="1">
    <source>
        <dbReference type="SAM" id="Coils"/>
    </source>
</evidence>
<keyword evidence="1" id="KW-0175">Coiled coil</keyword>
<dbReference type="EMBL" id="JAEUBF010001436">
    <property type="protein sequence ID" value="KAH3666566.1"/>
    <property type="molecule type" value="Genomic_DNA"/>
</dbReference>
<accession>A0A9P8P7M1</accession>
<evidence type="ECO:0000313" key="3">
    <source>
        <dbReference type="Proteomes" id="UP000769528"/>
    </source>
</evidence>
<feature type="coiled-coil region" evidence="1">
    <location>
        <begin position="81"/>
        <end position="108"/>
    </location>
</feature>
<dbReference type="Proteomes" id="UP000769528">
    <property type="component" value="Unassembled WGS sequence"/>
</dbReference>
<protein>
    <submittedName>
        <fullName evidence="2">Uncharacterized protein</fullName>
    </submittedName>
</protein>
<dbReference type="AlphaFoldDB" id="A0A9P8P7M1"/>
<sequence>MVDIKVALTQSSNEIFRKNSLQQIRDLSNELTELSQSKHNELRTLVSTKYRDLLKTGNTIIDIKELGQIQDQKLYNLSFLRDEKLNKLNKIEKNFEKLNNSFNQSSNLHEKSIKIEQEKIVISSDFWINTSILLEINDGFNIFQILTNLEKFNKFNQLKQFKNLLHDNEPLIRSKFEEINSIIIRLFKNTFFKQQDLYNINNSFNLLSLAFLNLKEFQSLIFNNLIKFIKIDSIKSSYTELFAIFDKFDQYTIQFQNYLIDNLSKLTKELNESIDNYKVGEIIDLYLLQINSEYLEKIFYISNGVKDFNMLYIIKILRKFEKNLQLLKKLKNDSNNDHKEELEIFISKIENLDRDNLLLRKYLAQLLDNLNK</sequence>
<evidence type="ECO:0000313" key="2">
    <source>
        <dbReference type="EMBL" id="KAH3666566.1"/>
    </source>
</evidence>
<keyword evidence="3" id="KW-1185">Reference proteome</keyword>
<organism evidence="2 3">
    <name type="scientific">Wickerhamomyces mucosus</name>
    <dbReference type="NCBI Taxonomy" id="1378264"/>
    <lineage>
        <taxon>Eukaryota</taxon>
        <taxon>Fungi</taxon>
        <taxon>Dikarya</taxon>
        <taxon>Ascomycota</taxon>
        <taxon>Saccharomycotina</taxon>
        <taxon>Saccharomycetes</taxon>
        <taxon>Phaffomycetales</taxon>
        <taxon>Wickerhamomycetaceae</taxon>
        <taxon>Wickerhamomyces</taxon>
    </lineage>
</organism>
<proteinExistence type="predicted"/>
<gene>
    <name evidence="2" type="ORF">WICMUC_005635</name>
</gene>
<name>A0A9P8P7M1_9ASCO</name>
<reference evidence="2" key="2">
    <citation type="submission" date="2021-01" db="EMBL/GenBank/DDBJ databases">
        <authorList>
            <person name="Schikora-Tamarit M.A."/>
        </authorList>
    </citation>
    <scope>NUCLEOTIDE SEQUENCE</scope>
    <source>
        <strain evidence="2">CBS6341</strain>
    </source>
</reference>
<dbReference type="OrthoDB" id="46189at2759"/>
<dbReference type="Pfam" id="PF08700">
    <property type="entry name" value="VPS51_Exo84_N"/>
    <property type="match status" value="1"/>
</dbReference>